<keyword evidence="2" id="KW-1185">Reference proteome</keyword>
<dbReference type="Proteomes" id="UP000789525">
    <property type="component" value="Unassembled WGS sequence"/>
</dbReference>
<sequence>MWRSHPDGSARMARRYHNRSIRIAQSERSSVRGDAERGDLFRLGKQLANGFANNNEWKDGGSIQMIALGVTRSELGSGGESTLKQPMSKRRLELFYRKNSRDYQLYGRFGQHHAAPAHPAFSTTDLTRRTRMWEGG</sequence>
<evidence type="ECO:0000313" key="1">
    <source>
        <dbReference type="EMBL" id="CAG8698207.1"/>
    </source>
</evidence>
<name>A0ACA9PG10_9GLOM</name>
<dbReference type="EMBL" id="CAJVPT010031584">
    <property type="protein sequence ID" value="CAG8698207.1"/>
    <property type="molecule type" value="Genomic_DNA"/>
</dbReference>
<gene>
    <name evidence="1" type="ORF">ACOLOM_LOCUS10116</name>
</gene>
<proteinExistence type="predicted"/>
<organism evidence="1 2">
    <name type="scientific">Acaulospora colombiana</name>
    <dbReference type="NCBI Taxonomy" id="27376"/>
    <lineage>
        <taxon>Eukaryota</taxon>
        <taxon>Fungi</taxon>
        <taxon>Fungi incertae sedis</taxon>
        <taxon>Mucoromycota</taxon>
        <taxon>Glomeromycotina</taxon>
        <taxon>Glomeromycetes</taxon>
        <taxon>Diversisporales</taxon>
        <taxon>Acaulosporaceae</taxon>
        <taxon>Acaulospora</taxon>
    </lineage>
</organism>
<accession>A0ACA9PG10</accession>
<evidence type="ECO:0000313" key="2">
    <source>
        <dbReference type="Proteomes" id="UP000789525"/>
    </source>
</evidence>
<reference evidence="1" key="1">
    <citation type="submission" date="2021-06" db="EMBL/GenBank/DDBJ databases">
        <authorList>
            <person name="Kallberg Y."/>
            <person name="Tangrot J."/>
            <person name="Rosling A."/>
        </authorList>
    </citation>
    <scope>NUCLEOTIDE SEQUENCE</scope>
    <source>
        <strain evidence="1">CL356</strain>
    </source>
</reference>
<comment type="caution">
    <text evidence="1">The sequence shown here is derived from an EMBL/GenBank/DDBJ whole genome shotgun (WGS) entry which is preliminary data.</text>
</comment>
<protein>
    <submittedName>
        <fullName evidence="1">16396_t:CDS:1</fullName>
    </submittedName>
</protein>